<evidence type="ECO:0000256" key="8">
    <source>
        <dbReference type="ARBA" id="ARBA00023136"/>
    </source>
</evidence>
<reference evidence="12" key="1">
    <citation type="submission" date="2020-08" db="EMBL/GenBank/DDBJ databases">
        <title>Genome public.</title>
        <authorList>
            <person name="Liu C."/>
            <person name="Sun Q."/>
        </authorList>
    </citation>
    <scope>NUCLEOTIDE SEQUENCE</scope>
    <source>
        <strain evidence="12">NSJ-12</strain>
    </source>
</reference>
<keyword evidence="7 10" id="KW-1133">Transmembrane helix</keyword>
<evidence type="ECO:0000256" key="6">
    <source>
        <dbReference type="ARBA" id="ARBA00022692"/>
    </source>
</evidence>
<evidence type="ECO:0000256" key="5">
    <source>
        <dbReference type="ARBA" id="ARBA00022519"/>
    </source>
</evidence>
<comment type="subcellular location">
    <subcellularLocation>
        <location evidence="1">Cell inner membrane</location>
        <topology evidence="1">Multi-pass membrane protein</topology>
    </subcellularLocation>
    <subcellularLocation>
        <location evidence="9">Cell membrane</location>
        <topology evidence="9">Multi-pass membrane protein</topology>
    </subcellularLocation>
</comment>
<dbReference type="Pfam" id="PF00482">
    <property type="entry name" value="T2SSF"/>
    <property type="match status" value="2"/>
</dbReference>
<dbReference type="PRINTS" id="PR00812">
    <property type="entry name" value="BCTERIALGSPF"/>
</dbReference>
<evidence type="ECO:0000259" key="11">
    <source>
        <dbReference type="Pfam" id="PF00482"/>
    </source>
</evidence>
<accession>A0A926EDG0</accession>
<dbReference type="InterPro" id="IPR001992">
    <property type="entry name" value="T2SS_GspF/T4SS_PilC_CS"/>
</dbReference>
<feature type="transmembrane region" description="Helical" evidence="10">
    <location>
        <begin position="370"/>
        <end position="390"/>
    </location>
</feature>
<dbReference type="InterPro" id="IPR003004">
    <property type="entry name" value="GspF/PilC"/>
</dbReference>
<evidence type="ECO:0000256" key="3">
    <source>
        <dbReference type="ARBA" id="ARBA00022448"/>
    </source>
</evidence>
<keyword evidence="4" id="KW-1003">Cell membrane</keyword>
<keyword evidence="3 9" id="KW-0813">Transport</keyword>
<name>A0A926EDG0_9FIRM</name>
<feature type="transmembrane region" description="Helical" evidence="10">
    <location>
        <begin position="216"/>
        <end position="237"/>
    </location>
</feature>
<sequence>MKLFTYKAKDSKGNMYKGSLQAEDREAFFNYLQQKQIYCLSYRETNHKTFIKEYRISVKQLTIFCRQLAIMLGSDIPLIKCIYILYQQEKEFKFKNILQNVYEDLQKGIEFSRSLKLQKRAFPNLLISMIRCGEESGTLDLILERMAKHYESENKLQNKVKNAMAYPIILGVISFLVILILLLLVVPTFVEMFADYGELPFSTQLLMAISNGIENYWGVILLINVILLGTFSLLFKMKSFKQWIDQMKLTLPIIGRLNIIILSARFAETTATLYASGMSLISILDTVQGIMNNMYIHSKLNHVKQEVTKGVALSNAIRQVDVFPLMLSSVILIGEESGSLEKALYKAAAFYHEEAESAVQKMVTLLEPSMIMILGIIVATIISAILPPMYEMMGSIG</sequence>
<dbReference type="AlphaFoldDB" id="A0A926EDG0"/>
<dbReference type="InterPro" id="IPR018076">
    <property type="entry name" value="T2SS_GspF_dom"/>
</dbReference>
<evidence type="ECO:0000256" key="4">
    <source>
        <dbReference type="ARBA" id="ARBA00022475"/>
    </source>
</evidence>
<feature type="transmembrane region" description="Helical" evidence="10">
    <location>
        <begin position="165"/>
        <end position="190"/>
    </location>
</feature>
<keyword evidence="5" id="KW-0997">Cell inner membrane</keyword>
<dbReference type="FunFam" id="1.20.81.30:FF:000001">
    <property type="entry name" value="Type II secretion system protein F"/>
    <property type="match status" value="1"/>
</dbReference>
<evidence type="ECO:0000313" key="12">
    <source>
        <dbReference type="EMBL" id="MBC8578308.1"/>
    </source>
</evidence>
<evidence type="ECO:0000256" key="9">
    <source>
        <dbReference type="RuleBase" id="RU003923"/>
    </source>
</evidence>
<keyword evidence="13" id="KW-1185">Reference proteome</keyword>
<dbReference type="EMBL" id="JACRSY010000002">
    <property type="protein sequence ID" value="MBC8578308.1"/>
    <property type="molecule type" value="Genomic_DNA"/>
</dbReference>
<protein>
    <submittedName>
        <fullName evidence="12">Type II secretion system F family protein</fullName>
    </submittedName>
</protein>
<evidence type="ECO:0000256" key="10">
    <source>
        <dbReference type="SAM" id="Phobius"/>
    </source>
</evidence>
<feature type="domain" description="Type II secretion system protein GspF" evidence="11">
    <location>
        <begin position="64"/>
        <end position="187"/>
    </location>
</feature>
<organism evidence="12 13">
    <name type="scientific">Zhenhengia yiwuensis</name>
    <dbReference type="NCBI Taxonomy" id="2763666"/>
    <lineage>
        <taxon>Bacteria</taxon>
        <taxon>Bacillati</taxon>
        <taxon>Bacillota</taxon>
        <taxon>Clostridia</taxon>
        <taxon>Lachnospirales</taxon>
        <taxon>Lachnospiraceae</taxon>
        <taxon>Zhenhengia</taxon>
    </lineage>
</organism>
<dbReference type="RefSeq" id="WP_177669415.1">
    <property type="nucleotide sequence ID" value="NZ_JACRSY010000002.1"/>
</dbReference>
<dbReference type="Proteomes" id="UP000655830">
    <property type="component" value="Unassembled WGS sequence"/>
</dbReference>
<dbReference type="InterPro" id="IPR042094">
    <property type="entry name" value="T2SS_GspF_sf"/>
</dbReference>
<dbReference type="PANTHER" id="PTHR30012:SF0">
    <property type="entry name" value="TYPE II SECRETION SYSTEM PROTEIN F-RELATED"/>
    <property type="match status" value="1"/>
</dbReference>
<dbReference type="GO" id="GO:0005886">
    <property type="term" value="C:plasma membrane"/>
    <property type="evidence" value="ECO:0007669"/>
    <property type="project" value="UniProtKB-SubCell"/>
</dbReference>
<comment type="similarity">
    <text evidence="2 9">Belongs to the GSP F family.</text>
</comment>
<dbReference type="PANTHER" id="PTHR30012">
    <property type="entry name" value="GENERAL SECRETION PATHWAY PROTEIN"/>
    <property type="match status" value="1"/>
</dbReference>
<evidence type="ECO:0000256" key="7">
    <source>
        <dbReference type="ARBA" id="ARBA00022989"/>
    </source>
</evidence>
<feature type="domain" description="Type II secretion system protein GspF" evidence="11">
    <location>
        <begin position="266"/>
        <end position="386"/>
    </location>
</feature>
<dbReference type="Gene3D" id="1.20.81.30">
    <property type="entry name" value="Type II secretion system (T2SS), domain F"/>
    <property type="match status" value="2"/>
</dbReference>
<keyword evidence="8 10" id="KW-0472">Membrane</keyword>
<comment type="caution">
    <text evidence="12">The sequence shown here is derived from an EMBL/GenBank/DDBJ whole genome shotgun (WGS) entry which is preliminary data.</text>
</comment>
<keyword evidence="6 9" id="KW-0812">Transmembrane</keyword>
<dbReference type="GO" id="GO:0009306">
    <property type="term" value="P:protein secretion"/>
    <property type="evidence" value="ECO:0007669"/>
    <property type="project" value="InterPro"/>
</dbReference>
<evidence type="ECO:0000256" key="1">
    <source>
        <dbReference type="ARBA" id="ARBA00004429"/>
    </source>
</evidence>
<dbReference type="PROSITE" id="PS00874">
    <property type="entry name" value="T2SP_F"/>
    <property type="match status" value="1"/>
</dbReference>
<gene>
    <name evidence="12" type="ORF">H8718_01960</name>
</gene>
<evidence type="ECO:0000256" key="2">
    <source>
        <dbReference type="ARBA" id="ARBA00005745"/>
    </source>
</evidence>
<evidence type="ECO:0000313" key="13">
    <source>
        <dbReference type="Proteomes" id="UP000655830"/>
    </source>
</evidence>
<proteinExistence type="inferred from homology"/>